<dbReference type="OrthoDB" id="28389at2157"/>
<feature type="transmembrane region" description="Helical" evidence="1">
    <location>
        <begin position="199"/>
        <end position="222"/>
    </location>
</feature>
<evidence type="ECO:0000313" key="2">
    <source>
        <dbReference type="EMBL" id="GGL44994.1"/>
    </source>
</evidence>
<keyword evidence="3" id="KW-1185">Reference proteome</keyword>
<dbReference type="Proteomes" id="UP000628840">
    <property type="component" value="Unassembled WGS sequence"/>
</dbReference>
<sequence>MRSPVALTGLLARLRDPFDVYEIRWATALPRPTVESRLDDAFERTADDATGWRHDHTLVYTDRLSVTDDGEVRIVRRWPAAVRLAVLGLVLLAPLVTASVWSVFLYFGLAALLQGHPDTDPPLQGCVETTREAANGLVGVTMLLSVVAALRHFDATVDSWLVTPLAVAVLLLVLVNAYLEDSLPFVTPDLSKRVLLIPYNFLALAGPVLMLFFPIVVFSAWVSRTGDRLAAYTSETLNRASRSVLSDMLGTSLPATGQIDAETIRHLVMQLFVPYARIALLAAAISLFLWVHTSRTTVRALHRYRLDRFASDARRAVVFLLYAAFTALLYTVTAVAVAILAFGVTGVYPLPDATLQPLLTLLPADTQPTPTAFLVDLYRTLDYTFRDAGLPARAVGIGYLCLLLWPFVFVALGTVTELLARPIRVATVFLRSSSLPEDDGQDLLPDAVEVRRIDRAGFPALRPLSLPLGLGHYVFVSDVLVAECSRAELHALLEHEHYHIRERSLGVGATVLSSLLGGTTLLPAFYDYRESERAADAAAAAVLDARTVRDAIRRIYELRARTDGTPLALPHPGIVGADTRTPQGDATAVDSLRDAVERLRTTVYAYGTAPYRLYFGSVLVDTAHLRKRERLDALRDLED</sequence>
<feature type="transmembrane region" description="Helical" evidence="1">
    <location>
        <begin position="84"/>
        <end position="113"/>
    </location>
</feature>
<dbReference type="AlphaFoldDB" id="A0A830FEA6"/>
<keyword evidence="1" id="KW-0472">Membrane</keyword>
<feature type="transmembrane region" description="Helical" evidence="1">
    <location>
        <begin position="271"/>
        <end position="292"/>
    </location>
</feature>
<feature type="transmembrane region" description="Helical" evidence="1">
    <location>
        <begin position="160"/>
        <end position="179"/>
    </location>
</feature>
<evidence type="ECO:0000313" key="3">
    <source>
        <dbReference type="Proteomes" id="UP000628840"/>
    </source>
</evidence>
<feature type="transmembrane region" description="Helical" evidence="1">
    <location>
        <begin position="505"/>
        <end position="526"/>
    </location>
</feature>
<dbReference type="EMBL" id="BMPF01000008">
    <property type="protein sequence ID" value="GGL44994.1"/>
    <property type="molecule type" value="Genomic_DNA"/>
</dbReference>
<reference evidence="2 3" key="1">
    <citation type="journal article" date="2019" name="Int. J. Syst. Evol. Microbiol.">
        <title>The Global Catalogue of Microorganisms (GCM) 10K type strain sequencing project: providing services to taxonomists for standard genome sequencing and annotation.</title>
        <authorList>
            <consortium name="The Broad Institute Genomics Platform"/>
            <consortium name="The Broad Institute Genome Sequencing Center for Infectious Disease"/>
            <person name="Wu L."/>
            <person name="Ma J."/>
        </authorList>
    </citation>
    <scope>NUCLEOTIDE SEQUENCE [LARGE SCALE GENOMIC DNA]</scope>
    <source>
        <strain evidence="2 3">JCM 19585</strain>
    </source>
</reference>
<keyword evidence="1" id="KW-0812">Transmembrane</keyword>
<dbReference type="RefSeq" id="WP_188884531.1">
    <property type="nucleotide sequence ID" value="NZ_BMPF01000008.1"/>
</dbReference>
<feature type="transmembrane region" description="Helical" evidence="1">
    <location>
        <begin position="313"/>
        <end position="342"/>
    </location>
</feature>
<keyword evidence="1" id="KW-1133">Transmembrane helix</keyword>
<organism evidence="2 3">
    <name type="scientific">Halarchaeum grantii</name>
    <dbReference type="NCBI Taxonomy" id="1193105"/>
    <lineage>
        <taxon>Archaea</taxon>
        <taxon>Methanobacteriati</taxon>
        <taxon>Methanobacteriota</taxon>
        <taxon>Stenosarchaea group</taxon>
        <taxon>Halobacteria</taxon>
        <taxon>Halobacteriales</taxon>
        <taxon>Halobacteriaceae</taxon>
    </lineage>
</organism>
<proteinExistence type="predicted"/>
<evidence type="ECO:0000256" key="1">
    <source>
        <dbReference type="SAM" id="Phobius"/>
    </source>
</evidence>
<evidence type="ECO:0008006" key="4">
    <source>
        <dbReference type="Google" id="ProtNLM"/>
    </source>
</evidence>
<gene>
    <name evidence="2" type="ORF">GCM10009037_30520</name>
</gene>
<comment type="caution">
    <text evidence="2">The sequence shown here is derived from an EMBL/GenBank/DDBJ whole genome shotgun (WGS) entry which is preliminary data.</text>
</comment>
<name>A0A830FEA6_9EURY</name>
<accession>A0A830FEA6</accession>
<protein>
    <recommendedName>
        <fullName evidence="4">Peptidase M48 domain-containing protein</fullName>
    </recommendedName>
</protein>
<feature type="transmembrane region" description="Helical" evidence="1">
    <location>
        <begin position="397"/>
        <end position="420"/>
    </location>
</feature>